<dbReference type="Pfam" id="PF00902">
    <property type="entry name" value="TatC"/>
    <property type="match status" value="1"/>
</dbReference>
<dbReference type="Proteomes" id="UP000011728">
    <property type="component" value="Chromosome"/>
</dbReference>
<dbReference type="PANTHER" id="PTHR30371">
    <property type="entry name" value="SEC-INDEPENDENT PROTEIN TRANSLOCASE PROTEIN TATC"/>
    <property type="match status" value="1"/>
</dbReference>
<dbReference type="GO" id="GO:0065002">
    <property type="term" value="P:intracellular protein transmembrane transport"/>
    <property type="evidence" value="ECO:0007669"/>
    <property type="project" value="TreeGrafter"/>
</dbReference>
<dbReference type="GO" id="GO:0043953">
    <property type="term" value="P:protein transport by the Tat complex"/>
    <property type="evidence" value="ECO:0007669"/>
    <property type="project" value="UniProtKB-UniRule"/>
</dbReference>
<dbReference type="eggNOG" id="COG0805">
    <property type="taxonomic scope" value="Bacteria"/>
</dbReference>
<feature type="transmembrane region" description="Helical" evidence="5">
    <location>
        <begin position="194"/>
        <end position="213"/>
    </location>
</feature>
<dbReference type="PANTHER" id="PTHR30371:SF0">
    <property type="entry name" value="SEC-INDEPENDENT PROTEIN TRANSLOCASE PROTEIN TATC, CHLOROPLASTIC-RELATED"/>
    <property type="match status" value="1"/>
</dbReference>
<dbReference type="OrthoDB" id="9777044at2"/>
<dbReference type="HAMAP" id="MF_00902">
    <property type="entry name" value="TatC"/>
    <property type="match status" value="1"/>
</dbReference>
<dbReference type="KEGG" id="csr:Cspa_c40720"/>
<keyword evidence="5" id="KW-1003">Cell membrane</keyword>
<dbReference type="PATRIC" id="fig|931276.5.peg.4105"/>
<comment type="function">
    <text evidence="5">Part of the twin-arginine translocation (Tat) system that transports large folded proteins containing a characteristic twin-arginine motif in their signal peptide across membranes.</text>
</comment>
<dbReference type="STRING" id="36745.CLSAP_38380"/>
<evidence type="ECO:0000256" key="5">
    <source>
        <dbReference type="HAMAP-Rule" id="MF_00902"/>
    </source>
</evidence>
<feature type="transmembrane region" description="Helical" evidence="5">
    <location>
        <begin position="153"/>
        <end position="174"/>
    </location>
</feature>
<dbReference type="NCBIfam" id="TIGR00945">
    <property type="entry name" value="tatC"/>
    <property type="match status" value="1"/>
</dbReference>
<name>M1LX63_9CLOT</name>
<accession>M1LX63</accession>
<feature type="transmembrane region" description="Helical" evidence="5">
    <location>
        <begin position="106"/>
        <end position="133"/>
    </location>
</feature>
<evidence type="ECO:0000256" key="3">
    <source>
        <dbReference type="ARBA" id="ARBA00022989"/>
    </source>
</evidence>
<evidence type="ECO:0000313" key="6">
    <source>
        <dbReference type="EMBL" id="AGF57825.1"/>
    </source>
</evidence>
<proteinExistence type="inferred from homology"/>
<keyword evidence="3 5" id="KW-1133">Transmembrane helix</keyword>
<keyword evidence="5" id="KW-0653">Protein transport</keyword>
<organism evidence="6 7">
    <name type="scientific">Clostridium saccharoperbutylacetonicum N1-4(HMT)</name>
    <dbReference type="NCBI Taxonomy" id="931276"/>
    <lineage>
        <taxon>Bacteria</taxon>
        <taxon>Bacillati</taxon>
        <taxon>Bacillota</taxon>
        <taxon>Clostridia</taxon>
        <taxon>Eubacteriales</taxon>
        <taxon>Clostridiaceae</taxon>
        <taxon>Clostridium</taxon>
    </lineage>
</organism>
<keyword evidence="4 5" id="KW-0472">Membrane</keyword>
<evidence type="ECO:0000256" key="2">
    <source>
        <dbReference type="ARBA" id="ARBA00022692"/>
    </source>
</evidence>
<comment type="subcellular location">
    <subcellularLocation>
        <location evidence="5">Cell membrane</location>
        <topology evidence="5">Multi-pass membrane protein</topology>
    </subcellularLocation>
    <subcellularLocation>
        <location evidence="1">Membrane</location>
        <topology evidence="1">Multi-pass membrane protein</topology>
    </subcellularLocation>
</comment>
<feature type="transmembrane region" description="Helical" evidence="5">
    <location>
        <begin position="21"/>
        <end position="44"/>
    </location>
</feature>
<reference evidence="6 7" key="1">
    <citation type="submission" date="2013-02" db="EMBL/GenBank/DDBJ databases">
        <title>Genome sequence of Clostridium saccharoperbutylacetonicum N1-4(HMT).</title>
        <authorList>
            <person name="Poehlein A."/>
            <person name="Daniel R."/>
        </authorList>
    </citation>
    <scope>NUCLEOTIDE SEQUENCE [LARGE SCALE GENOMIC DNA]</scope>
    <source>
        <strain evidence="7">N1-4(HMT)</strain>
    </source>
</reference>
<dbReference type="HOGENOM" id="CLU_031942_3_0_9"/>
<dbReference type="RefSeq" id="WP_015394136.1">
    <property type="nucleotide sequence ID" value="NC_020291.1"/>
</dbReference>
<dbReference type="GO" id="GO:0033281">
    <property type="term" value="C:TAT protein transport complex"/>
    <property type="evidence" value="ECO:0007669"/>
    <property type="project" value="UniProtKB-UniRule"/>
</dbReference>
<comment type="subunit">
    <text evidence="5">Forms a complex with TatA.</text>
</comment>
<keyword evidence="5" id="KW-0811">Translocation</keyword>
<dbReference type="EMBL" id="CP004121">
    <property type="protein sequence ID" value="AGF57825.1"/>
    <property type="molecule type" value="Genomic_DNA"/>
</dbReference>
<keyword evidence="5" id="KW-0813">Transport</keyword>
<evidence type="ECO:0000256" key="4">
    <source>
        <dbReference type="ARBA" id="ARBA00023136"/>
    </source>
</evidence>
<dbReference type="AlphaFoldDB" id="M1LX63"/>
<protein>
    <recommendedName>
        <fullName evidence="5">Sec-independent protein translocase protein TatC</fullName>
    </recommendedName>
</protein>
<evidence type="ECO:0000313" key="7">
    <source>
        <dbReference type="Proteomes" id="UP000011728"/>
    </source>
</evidence>
<feature type="transmembrane region" description="Helical" evidence="5">
    <location>
        <begin position="73"/>
        <end position="94"/>
    </location>
</feature>
<dbReference type="PRINTS" id="PR01840">
    <property type="entry name" value="TATCFAMILY"/>
</dbReference>
<evidence type="ECO:0000256" key="1">
    <source>
        <dbReference type="ARBA" id="ARBA00004141"/>
    </source>
</evidence>
<gene>
    <name evidence="6" type="primary">tatC1</name>
    <name evidence="5" type="synonym">tatC</name>
    <name evidence="6" type="ORF">Cspa_c40720</name>
</gene>
<keyword evidence="2 5" id="KW-0812">Transmembrane</keyword>
<dbReference type="InterPro" id="IPR002033">
    <property type="entry name" value="TatC"/>
</dbReference>
<dbReference type="GO" id="GO:0009977">
    <property type="term" value="F:proton motive force dependent protein transmembrane transporter activity"/>
    <property type="evidence" value="ECO:0007669"/>
    <property type="project" value="TreeGrafter"/>
</dbReference>
<comment type="similarity">
    <text evidence="5">Belongs to the TatC family.</text>
</comment>
<feature type="transmembrane region" description="Helical" evidence="5">
    <location>
        <begin position="219"/>
        <end position="236"/>
    </location>
</feature>
<keyword evidence="7" id="KW-1185">Reference proteome</keyword>
<sequence length="243" mass="28252">MADENIKDMSVVDHLRELRKRLIISIIFVAIAAGVIYDKVYYLIEILMYPIKKFDLNLVYFSITEGFVTRMELAIFTGTIAVSPIIIYEIAAFVNPGLTKKEKKLLYINLYFIVILFLFGMFFGYILLIPLILNFLISYGQEYMNPLLSGRTYFSFIGIFCFFIGVVFLMPYAIVILGKMSLLSSKILKKWRKYIIFFALTLEGLFLSNAGLFTCILTILPIIILYETSIWIVYFIEKRKKKE</sequence>